<evidence type="ECO:0000313" key="1">
    <source>
        <dbReference type="EMBL" id="QEG40671.1"/>
    </source>
</evidence>
<accession>A0A5B9R307</accession>
<reference evidence="1 2" key="1">
    <citation type="submission" date="2019-08" db="EMBL/GenBank/DDBJ databases">
        <title>Deep-cultivation of Planctomycetes and their phenomic and genomic characterization uncovers novel biology.</title>
        <authorList>
            <person name="Wiegand S."/>
            <person name="Jogler M."/>
            <person name="Boedeker C."/>
            <person name="Pinto D."/>
            <person name="Vollmers J."/>
            <person name="Rivas-Marin E."/>
            <person name="Kohn T."/>
            <person name="Peeters S.H."/>
            <person name="Heuer A."/>
            <person name="Rast P."/>
            <person name="Oberbeckmann S."/>
            <person name="Bunk B."/>
            <person name="Jeske O."/>
            <person name="Meyerdierks A."/>
            <person name="Storesund J.E."/>
            <person name="Kallscheuer N."/>
            <person name="Luecker S."/>
            <person name="Lage O.M."/>
            <person name="Pohl T."/>
            <person name="Merkel B.J."/>
            <person name="Hornburger P."/>
            <person name="Mueller R.-W."/>
            <person name="Bruemmer F."/>
            <person name="Labrenz M."/>
            <person name="Spormann A.M."/>
            <person name="Op den Camp H."/>
            <person name="Overmann J."/>
            <person name="Amann R."/>
            <person name="Jetten M.S.M."/>
            <person name="Mascher T."/>
            <person name="Medema M.H."/>
            <person name="Devos D.P."/>
            <person name="Kaster A.-K."/>
            <person name="Ovreas L."/>
            <person name="Rohde M."/>
            <person name="Galperin M.Y."/>
            <person name="Jogler C."/>
        </authorList>
    </citation>
    <scope>NUCLEOTIDE SEQUENCE [LARGE SCALE GENOMIC DNA]</scope>
    <source>
        <strain evidence="1 2">UC8</strain>
    </source>
</reference>
<dbReference type="AlphaFoldDB" id="A0A5B9R307"/>
<dbReference type="GO" id="GO:0005524">
    <property type="term" value="F:ATP binding"/>
    <property type="evidence" value="ECO:0007669"/>
    <property type="project" value="InterPro"/>
</dbReference>
<organism evidence="1 2">
    <name type="scientific">Roseimaritima ulvae</name>
    <dbReference type="NCBI Taxonomy" id="980254"/>
    <lineage>
        <taxon>Bacteria</taxon>
        <taxon>Pseudomonadati</taxon>
        <taxon>Planctomycetota</taxon>
        <taxon>Planctomycetia</taxon>
        <taxon>Pirellulales</taxon>
        <taxon>Pirellulaceae</taxon>
        <taxon>Roseimaritima</taxon>
    </lineage>
</organism>
<dbReference type="KEGG" id="rul:UC8_26880"/>
<dbReference type="InterPro" id="IPR002736">
    <property type="entry name" value="CitG"/>
</dbReference>
<keyword evidence="2" id="KW-1185">Reference proteome</keyword>
<gene>
    <name evidence="1" type="ORF">UC8_26880</name>
</gene>
<dbReference type="PANTHER" id="PTHR42280:SF1">
    <property type="entry name" value="CITG FAMILY PROTEIN"/>
    <property type="match status" value="1"/>
</dbReference>
<dbReference type="EMBL" id="CP042914">
    <property type="protein sequence ID" value="QEG40671.1"/>
    <property type="molecule type" value="Genomic_DNA"/>
</dbReference>
<dbReference type="Proteomes" id="UP000325286">
    <property type="component" value="Chromosome"/>
</dbReference>
<dbReference type="Gene3D" id="1.10.4200.10">
    <property type="entry name" value="Triphosphoribosyl-dephospho-CoA protein"/>
    <property type="match status" value="1"/>
</dbReference>
<keyword evidence="1" id="KW-0808">Transferase</keyword>
<evidence type="ECO:0000313" key="2">
    <source>
        <dbReference type="Proteomes" id="UP000325286"/>
    </source>
</evidence>
<proteinExistence type="predicted"/>
<name>A0A5B9R307_9BACT</name>
<dbReference type="GO" id="GO:0046917">
    <property type="term" value="F:triphosphoribosyl-dephospho-CoA synthase activity"/>
    <property type="evidence" value="ECO:0007669"/>
    <property type="project" value="InterPro"/>
</dbReference>
<dbReference type="OrthoDB" id="8525901at2"/>
<dbReference type="Pfam" id="PF01874">
    <property type="entry name" value="CitG"/>
    <property type="match status" value="1"/>
</dbReference>
<sequence length="296" mass="31580">MRSVLRWRLVAVTDPLEPIRRSIASPADRVRWACLLEATAPKAGNVFPGVDFEDLRYTDFVAAADAVAPVLTSPSPGVSCGERILQAVTVTRDVCGSNVNLGMVLLLAPLVIAESNRQRRGRCLSEAVAEVLSSLTPNDSADVYAAIALAQPGGLGDSQQMDVREAAPPNLVAAMQVAAERDRVALQYACGFSDLLGERVLGTLSRSIATCGDVLGGIQRAQIEILADASDSLIGRKAGPKMAEEAQRRAAEVLVAKDFHAAWQDFDRWLRADGHRRNPGTTADLLAAGLWCLLSP</sequence>
<protein>
    <submittedName>
        <fullName evidence="1">ATP:dephospho-CoA triphosphoribosyl transferase</fullName>
    </submittedName>
</protein>
<dbReference type="PANTHER" id="PTHR42280">
    <property type="entry name" value="CITG FAMILY PROTEIN"/>
    <property type="match status" value="1"/>
</dbReference>